<dbReference type="RefSeq" id="XP_029031110.1">
    <property type="nucleotide sequence ID" value="XM_029175277.3"/>
</dbReference>
<evidence type="ECO:0000256" key="5">
    <source>
        <dbReference type="PROSITE-ProRule" id="PRU00283"/>
    </source>
</evidence>
<dbReference type="FunFam" id="3.40.850.10:FF:000167">
    <property type="entry name" value="Uncharacterized protein"/>
    <property type="match status" value="1"/>
</dbReference>
<dbReference type="InterPro" id="IPR001752">
    <property type="entry name" value="Kinesin_motor_dom"/>
</dbReference>
<dbReference type="CTD" id="567045"/>
<dbReference type="PANTHER" id="PTHR47117">
    <property type="entry name" value="STAR-RELATED LIPID TRANSFER PROTEIN 9"/>
    <property type="match status" value="1"/>
</dbReference>
<feature type="binding site" evidence="5">
    <location>
        <begin position="99"/>
        <end position="106"/>
    </location>
    <ligand>
        <name>ATP</name>
        <dbReference type="ChEBI" id="CHEBI:30616"/>
    </ligand>
</feature>
<evidence type="ECO:0000256" key="6">
    <source>
        <dbReference type="SAM" id="MobiDB-lite"/>
    </source>
</evidence>
<dbReference type="Gene3D" id="3.40.850.10">
    <property type="entry name" value="Kinesin motor domain"/>
    <property type="match status" value="1"/>
</dbReference>
<feature type="region of interest" description="Disordered" evidence="6">
    <location>
        <begin position="1270"/>
        <end position="1289"/>
    </location>
</feature>
<keyword evidence="1 5" id="KW-0547">Nucleotide-binding</keyword>
<dbReference type="Gene3D" id="2.60.200.20">
    <property type="match status" value="1"/>
</dbReference>
<keyword evidence="8" id="KW-1185">Reference proteome</keyword>
<dbReference type="PANTHER" id="PTHR47117:SF6">
    <property type="entry name" value="KINESIN-LIKE PROTEIN KIF16B"/>
    <property type="match status" value="1"/>
</dbReference>
<dbReference type="InterPro" id="IPR027417">
    <property type="entry name" value="P-loop_NTPase"/>
</dbReference>
<dbReference type="SUPFAM" id="SSF52540">
    <property type="entry name" value="P-loop containing nucleoside triphosphate hydrolases"/>
    <property type="match status" value="1"/>
</dbReference>
<evidence type="ECO:0000313" key="9">
    <source>
        <dbReference type="RefSeq" id="XP_029031110.1"/>
    </source>
</evidence>
<dbReference type="PROSITE" id="PS00411">
    <property type="entry name" value="KINESIN_MOTOR_1"/>
    <property type="match status" value="1"/>
</dbReference>
<proteinExistence type="inferred from homology"/>
<evidence type="ECO:0000256" key="1">
    <source>
        <dbReference type="ARBA" id="ARBA00022741"/>
    </source>
</evidence>
<comment type="similarity">
    <text evidence="5">Belongs to the TRAFAC class myosin-kinesin ATPase superfamily. Kinesin family.</text>
</comment>
<evidence type="ECO:0000313" key="8">
    <source>
        <dbReference type="Proteomes" id="UP000515150"/>
    </source>
</evidence>
<feature type="domain" description="Kinesin motor" evidence="7">
    <location>
        <begin position="3"/>
        <end position="379"/>
    </location>
</feature>
<dbReference type="InterPro" id="IPR036961">
    <property type="entry name" value="Kinesin_motor_dom_sf"/>
</dbReference>
<name>A0A6P7PVU5_BETSP</name>
<dbReference type="Proteomes" id="UP000515150">
    <property type="component" value="Chromosome 15"/>
</dbReference>
<keyword evidence="2 5" id="KW-0067">ATP-binding</keyword>
<keyword evidence="3" id="KW-0175">Coiled coil</keyword>
<feature type="region of interest" description="Disordered" evidence="6">
    <location>
        <begin position="689"/>
        <end position="732"/>
    </location>
</feature>
<protein>
    <submittedName>
        <fullName evidence="9">Uncharacterized protein kif16bb isoform X1</fullName>
    </submittedName>
</protein>
<feature type="compositionally biased region" description="Low complexity" evidence="6">
    <location>
        <begin position="593"/>
        <end position="605"/>
    </location>
</feature>
<dbReference type="PROSITE" id="PS50067">
    <property type="entry name" value="KINESIN_MOTOR_2"/>
    <property type="match status" value="1"/>
</dbReference>
<evidence type="ECO:0000256" key="3">
    <source>
        <dbReference type="ARBA" id="ARBA00023054"/>
    </source>
</evidence>
<accession>A0A6P7PVU5</accession>
<dbReference type="InterPro" id="IPR019821">
    <property type="entry name" value="Kinesin_motor_CS"/>
</dbReference>
<dbReference type="GO" id="GO:0008017">
    <property type="term" value="F:microtubule binding"/>
    <property type="evidence" value="ECO:0007669"/>
    <property type="project" value="InterPro"/>
</dbReference>
<keyword evidence="4 5" id="KW-0505">Motor protein</keyword>
<dbReference type="SUPFAM" id="SSF49879">
    <property type="entry name" value="SMAD/FHA domain"/>
    <property type="match status" value="1"/>
</dbReference>
<feature type="region of interest" description="Disordered" evidence="6">
    <location>
        <begin position="959"/>
        <end position="978"/>
    </location>
</feature>
<dbReference type="SMART" id="SM00129">
    <property type="entry name" value="KISc"/>
    <property type="match status" value="1"/>
</dbReference>
<sequence length="1315" mass="141389">MASVKVAVRVRPLNKREKQLASSVVIRVKGNTTYIDKSPLVRGDELKDRGRSFSFDFSYDSTDTGSPAFASQERISHDLGSDVLRAAFEGFNACVFAYGQTGSGKSYTMMGHKEDLGLIPRICEGLFQEMSDRSRIGGVSYRTEVSFLEIYNERVQDLLKSGGVLRVREHPSDGPYVESKTLFASVCILYCTHSDFLFLFFFQTATCVDLSKHVVHNHSEMEDLIILGNTNRTTARTGMNDFSSRSHAIFTITFTQAWFDVSLPRETLSKIHLVDLAGSERAGATRTTGTRLKEGASINKSLVTLGSVISALADLSVGGPSAKRKKIFIPYRDSVLTWLLKDSLGGNSITTMIATVSPADVNYGETLSTLRYASRAKSIVNSPTVNEVGSVKVIRELQAEVARLQGLLEEASQASHRGLSSTVKVEQQLHQNEAKVSALTEEWTRKWEDTHRILQEVTVALGKKGSAGVLDCGLPHLISLDEDPLSTGIVLYYIKDGKTMIGSDKVSFSQQIVLHGPGVLREHCVLESCAGTVALVPQEGARCSVNGAEVTSPRQLTHGALIKLGRGATLRFNHPSDAARLKEERQNGLPPESSLSLTDTSSSTENLSKAMLHNPGVDAKATPQSKSFLTCASPEELMAAATPGKYPVFNTTFDLDGDAPQGGVSTRDGQEQEKDSCHKSGLRLVSEEPQAKALSGAGAASYKGEDRPGDANLQQTSVLGPGDGCDTQPEGNANEIQGVVADCYEGRPRSGGSSLGGGGTSPMPILPQTSAAPQLGEKPLISQEACCPPEESAFEGRTRCGRMEESDGLEETPRACATEASEATRRRSLVRTVSCMVQDAGRLLWDSPAVFQQVRKEGFQPLGARLSSHVVALVSRSSALSVVKDSLAFSVVRRSFVFSLVMDSFVVSAVKDLPLVQHIQKEINQHLQLQEAAQMIQSRMNPQPTQLPAQAFGGDNISAEVPQQHTDGPPTSEGQNLQNNVPIAHQSLIEFPAVLLDLPLPRTVAAARPALPPAALASQNPVAVFRLNVADCGRPEPRPAALLLTEADLYVLTADSGPLVLFRRLPLVQLKEVQVGFAGLGLRLTGAAEEGVLGVYTHSQRITKDLCCALLRILCPGGGTSHHPLLHGDLMQMSLSRELSVPDLLLDAGLRVCCEFQQSLADLVDFLHCSVDQSGEAAALGDVQMLLYVSVGVRVGPSPHPGSLAQLLLTDTHLGLLQEDAVFHPAPRRPQFRGLTLRPRSDIRRVLPCDEGDRRAVGLDVILANAQAVGHPEGATRTAGPSAHASSSPPDAEVWKLTFSCSAEAARLINHLSNV</sequence>
<dbReference type="Pfam" id="PF00498">
    <property type="entry name" value="FHA"/>
    <property type="match status" value="1"/>
</dbReference>
<organism evidence="8 9">
    <name type="scientific">Betta splendens</name>
    <name type="common">Siamese fighting fish</name>
    <dbReference type="NCBI Taxonomy" id="158456"/>
    <lineage>
        <taxon>Eukaryota</taxon>
        <taxon>Metazoa</taxon>
        <taxon>Chordata</taxon>
        <taxon>Craniata</taxon>
        <taxon>Vertebrata</taxon>
        <taxon>Euteleostomi</taxon>
        <taxon>Actinopterygii</taxon>
        <taxon>Neopterygii</taxon>
        <taxon>Teleostei</taxon>
        <taxon>Neoteleostei</taxon>
        <taxon>Acanthomorphata</taxon>
        <taxon>Anabantaria</taxon>
        <taxon>Anabantiformes</taxon>
        <taxon>Anabantoidei</taxon>
        <taxon>Osphronemidae</taxon>
        <taxon>Betta</taxon>
    </lineage>
</organism>
<dbReference type="GO" id="GO:0005524">
    <property type="term" value="F:ATP binding"/>
    <property type="evidence" value="ECO:0007669"/>
    <property type="project" value="UniProtKB-UniRule"/>
</dbReference>
<dbReference type="InterPro" id="IPR008984">
    <property type="entry name" value="SMAD_FHA_dom_sf"/>
</dbReference>
<dbReference type="Pfam" id="PF00225">
    <property type="entry name" value="Kinesin"/>
    <property type="match status" value="2"/>
</dbReference>
<dbReference type="GO" id="GO:0003777">
    <property type="term" value="F:microtubule motor activity"/>
    <property type="evidence" value="ECO:0007669"/>
    <property type="project" value="InterPro"/>
</dbReference>
<dbReference type="GeneID" id="114870517"/>
<feature type="region of interest" description="Disordered" evidence="6">
    <location>
        <begin position="656"/>
        <end position="675"/>
    </location>
</feature>
<feature type="compositionally biased region" description="Low complexity" evidence="6">
    <location>
        <begin position="1279"/>
        <end position="1289"/>
    </location>
</feature>
<evidence type="ECO:0000256" key="2">
    <source>
        <dbReference type="ARBA" id="ARBA00022840"/>
    </source>
</evidence>
<reference evidence="9" key="1">
    <citation type="submission" date="2025-08" db="UniProtKB">
        <authorList>
            <consortium name="RefSeq"/>
        </authorList>
    </citation>
    <scope>IDENTIFICATION</scope>
</reference>
<evidence type="ECO:0000259" key="7">
    <source>
        <dbReference type="PROSITE" id="PS50067"/>
    </source>
</evidence>
<dbReference type="InParanoid" id="A0A6P7PVU5"/>
<gene>
    <name evidence="9" type="primary">kif16bb</name>
</gene>
<feature type="region of interest" description="Disordered" evidence="6">
    <location>
        <begin position="580"/>
        <end position="605"/>
    </location>
</feature>
<evidence type="ECO:0000256" key="4">
    <source>
        <dbReference type="ARBA" id="ARBA00023175"/>
    </source>
</evidence>
<dbReference type="GO" id="GO:0007018">
    <property type="term" value="P:microtubule-based movement"/>
    <property type="evidence" value="ECO:0007669"/>
    <property type="project" value="InterPro"/>
</dbReference>
<dbReference type="OrthoDB" id="3176171at2759"/>
<dbReference type="InterPro" id="IPR000253">
    <property type="entry name" value="FHA_dom"/>
</dbReference>
<dbReference type="PRINTS" id="PR00380">
    <property type="entry name" value="KINESINHEAVY"/>
</dbReference>
<dbReference type="KEGG" id="bspl:114870517"/>